<protein>
    <submittedName>
        <fullName evidence="3">Uncharacterized protein</fullName>
    </submittedName>
</protein>
<name>A0A2W5KLR4_9GAMM</name>
<reference evidence="3 4" key="1">
    <citation type="submission" date="2017-08" db="EMBL/GenBank/DDBJ databases">
        <title>Infants hospitalized years apart are colonized by the same room-sourced microbial strains.</title>
        <authorList>
            <person name="Brooks B."/>
            <person name="Olm M.R."/>
            <person name="Firek B.A."/>
            <person name="Baker R."/>
            <person name="Thomas B.C."/>
            <person name="Morowitz M.J."/>
            <person name="Banfield J.F."/>
        </authorList>
    </citation>
    <scope>NUCLEOTIDE SEQUENCE [LARGE SCALE GENOMIC DNA]</scope>
    <source>
        <strain evidence="3">S2_005_003_R2_42</strain>
    </source>
</reference>
<proteinExistence type="predicted"/>
<dbReference type="EMBL" id="QFPO01000005">
    <property type="protein sequence ID" value="PZQ16338.1"/>
    <property type="molecule type" value="Genomic_DNA"/>
</dbReference>
<accession>A0A2W5KLR4</accession>
<evidence type="ECO:0000256" key="1">
    <source>
        <dbReference type="SAM" id="MobiDB-lite"/>
    </source>
</evidence>
<evidence type="ECO:0000256" key="2">
    <source>
        <dbReference type="SAM" id="SignalP"/>
    </source>
</evidence>
<feature type="signal peptide" evidence="2">
    <location>
        <begin position="1"/>
        <end position="30"/>
    </location>
</feature>
<comment type="caution">
    <text evidence="3">The sequence shown here is derived from an EMBL/GenBank/DDBJ whole genome shotgun (WGS) entry which is preliminary data.</text>
</comment>
<dbReference type="AlphaFoldDB" id="A0A2W5KLR4"/>
<gene>
    <name evidence="3" type="ORF">DI564_06790</name>
</gene>
<feature type="chain" id="PRO_5015951516" evidence="2">
    <location>
        <begin position="31"/>
        <end position="139"/>
    </location>
</feature>
<sequence length="139" mass="14666">MLLKTISSTTLALALAGGVLLTAPAAPAFAQSEQPSASAPDAAGAHPHRRHGRFKATPEERAVLADLHALTRVYLQSNRASELPALYRSVLAKTDNETIRKVASRMLERAGQAPQNPDVEIARLTRQLNDGLAALPAGG</sequence>
<organism evidence="3 4">
    <name type="scientific">Rhodanobacter denitrificans</name>
    <dbReference type="NCBI Taxonomy" id="666685"/>
    <lineage>
        <taxon>Bacteria</taxon>
        <taxon>Pseudomonadati</taxon>
        <taxon>Pseudomonadota</taxon>
        <taxon>Gammaproteobacteria</taxon>
        <taxon>Lysobacterales</taxon>
        <taxon>Rhodanobacteraceae</taxon>
        <taxon>Rhodanobacter</taxon>
    </lineage>
</organism>
<evidence type="ECO:0000313" key="4">
    <source>
        <dbReference type="Proteomes" id="UP000249046"/>
    </source>
</evidence>
<dbReference type="Proteomes" id="UP000249046">
    <property type="component" value="Unassembled WGS sequence"/>
</dbReference>
<evidence type="ECO:0000313" key="3">
    <source>
        <dbReference type="EMBL" id="PZQ16338.1"/>
    </source>
</evidence>
<feature type="region of interest" description="Disordered" evidence="1">
    <location>
        <begin position="31"/>
        <end position="58"/>
    </location>
</feature>
<keyword evidence="2" id="KW-0732">Signal</keyword>